<evidence type="ECO:0000256" key="7">
    <source>
        <dbReference type="SAM" id="Phobius"/>
    </source>
</evidence>
<evidence type="ECO:0000256" key="5">
    <source>
        <dbReference type="ARBA" id="ARBA00023136"/>
    </source>
</evidence>
<keyword evidence="4 7" id="KW-1133">Transmembrane helix</keyword>
<keyword evidence="3 7" id="KW-0812">Transmembrane</keyword>
<dbReference type="Proteomes" id="UP000555103">
    <property type="component" value="Unassembled WGS sequence"/>
</dbReference>
<keyword evidence="11" id="KW-1185">Reference proteome</keyword>
<protein>
    <submittedName>
        <fullName evidence="10">Putative ABC transport system permease protein</fullName>
    </submittedName>
</protein>
<feature type="transmembrane region" description="Helical" evidence="7">
    <location>
        <begin position="373"/>
        <end position="396"/>
    </location>
</feature>
<dbReference type="Pfam" id="PF12704">
    <property type="entry name" value="MacB_PCD"/>
    <property type="match status" value="1"/>
</dbReference>
<dbReference type="AlphaFoldDB" id="A0A840CPV3"/>
<proteinExistence type="inferred from homology"/>
<comment type="similarity">
    <text evidence="6">Belongs to the ABC-4 integral membrane protein family.</text>
</comment>
<evidence type="ECO:0000256" key="4">
    <source>
        <dbReference type="ARBA" id="ARBA00022989"/>
    </source>
</evidence>
<comment type="subcellular location">
    <subcellularLocation>
        <location evidence="1">Cell membrane</location>
        <topology evidence="1">Multi-pass membrane protein</topology>
    </subcellularLocation>
</comment>
<dbReference type="InterPro" id="IPR025857">
    <property type="entry name" value="MacB_PCD"/>
</dbReference>
<dbReference type="EMBL" id="JACIEP010000004">
    <property type="protein sequence ID" value="MBB4035614.1"/>
    <property type="molecule type" value="Genomic_DNA"/>
</dbReference>
<dbReference type="InterPro" id="IPR003838">
    <property type="entry name" value="ABC3_permease_C"/>
</dbReference>
<comment type="caution">
    <text evidence="10">The sequence shown here is derived from an EMBL/GenBank/DDBJ whole genome shotgun (WGS) entry which is preliminary data.</text>
</comment>
<sequence>MNILKIIWSDRKINFWILLELTLAFCILWFCVDYLYFMAKRYLQPLGFDIEHTYNIELGIKDDEANMLYSGDSIQKDQIYNNFWTIYDRVKRHPAIEAVTISTFATPYGMRTSTQYMIDSVEQDVSENFVSPEYFDVFKIKKLSGLFFTWDDAALNYAVISADHDGLFAQKIPQNLKEIQQRAGTFKVSGVADRKKFSEFDDYKCVVYTPLKRQNPMTIEMSDLSVRVKPDADKNFAGQFVQDMDAQLDIHPFYLSSVIPIKENRENYLERRGYDGNLKSVYAISLFLLANIFLIVIGSFWFRIQSRRSEIGLRIALGSSKKNIKQLFIFEALSLLFISSILAAFICINISFADILKDIGVPIPERGGDLMSINQYIINYIITFIFISFIVVIAVWNPANRASGIQPAMALHEE</sequence>
<dbReference type="PANTHER" id="PTHR30572">
    <property type="entry name" value="MEMBRANE COMPONENT OF TRANSPORTER-RELATED"/>
    <property type="match status" value="1"/>
</dbReference>
<evidence type="ECO:0000256" key="2">
    <source>
        <dbReference type="ARBA" id="ARBA00022475"/>
    </source>
</evidence>
<feature type="transmembrane region" description="Helical" evidence="7">
    <location>
        <begin position="327"/>
        <end position="353"/>
    </location>
</feature>
<gene>
    <name evidence="10" type="ORF">GGR21_001507</name>
</gene>
<keyword evidence="2" id="KW-1003">Cell membrane</keyword>
<dbReference type="InterPro" id="IPR050250">
    <property type="entry name" value="Macrolide_Exporter_MacB"/>
</dbReference>
<name>A0A840CPV3_9BACT</name>
<organism evidence="10 11">
    <name type="scientific">Dysgonomonas hofstadii</name>
    <dbReference type="NCBI Taxonomy" id="637886"/>
    <lineage>
        <taxon>Bacteria</taxon>
        <taxon>Pseudomonadati</taxon>
        <taxon>Bacteroidota</taxon>
        <taxon>Bacteroidia</taxon>
        <taxon>Bacteroidales</taxon>
        <taxon>Dysgonomonadaceae</taxon>
        <taxon>Dysgonomonas</taxon>
    </lineage>
</organism>
<dbReference type="GO" id="GO:0022857">
    <property type="term" value="F:transmembrane transporter activity"/>
    <property type="evidence" value="ECO:0007669"/>
    <property type="project" value="TreeGrafter"/>
</dbReference>
<evidence type="ECO:0000313" key="11">
    <source>
        <dbReference type="Proteomes" id="UP000555103"/>
    </source>
</evidence>
<feature type="transmembrane region" description="Helical" evidence="7">
    <location>
        <begin position="15"/>
        <end position="37"/>
    </location>
</feature>
<reference evidence="10 11" key="1">
    <citation type="submission" date="2020-08" db="EMBL/GenBank/DDBJ databases">
        <title>Genomic Encyclopedia of Type Strains, Phase IV (KMG-IV): sequencing the most valuable type-strain genomes for metagenomic binning, comparative biology and taxonomic classification.</title>
        <authorList>
            <person name="Goeker M."/>
        </authorList>
    </citation>
    <scope>NUCLEOTIDE SEQUENCE [LARGE SCALE GENOMIC DNA]</scope>
    <source>
        <strain evidence="10 11">DSM 104969</strain>
    </source>
</reference>
<evidence type="ECO:0000256" key="1">
    <source>
        <dbReference type="ARBA" id="ARBA00004651"/>
    </source>
</evidence>
<feature type="domain" description="ABC3 transporter permease C-terminal" evidence="8">
    <location>
        <begin position="283"/>
        <end position="407"/>
    </location>
</feature>
<dbReference type="PANTHER" id="PTHR30572:SF4">
    <property type="entry name" value="ABC TRANSPORTER PERMEASE YTRF"/>
    <property type="match status" value="1"/>
</dbReference>
<dbReference type="GO" id="GO:0005886">
    <property type="term" value="C:plasma membrane"/>
    <property type="evidence" value="ECO:0007669"/>
    <property type="project" value="UniProtKB-SubCell"/>
</dbReference>
<evidence type="ECO:0000256" key="3">
    <source>
        <dbReference type="ARBA" id="ARBA00022692"/>
    </source>
</evidence>
<dbReference type="Pfam" id="PF02687">
    <property type="entry name" value="FtsX"/>
    <property type="match status" value="1"/>
</dbReference>
<evidence type="ECO:0000259" key="8">
    <source>
        <dbReference type="Pfam" id="PF02687"/>
    </source>
</evidence>
<accession>A0A840CPV3</accession>
<feature type="domain" description="MacB-like periplasmic core" evidence="9">
    <location>
        <begin position="92"/>
        <end position="234"/>
    </location>
</feature>
<evidence type="ECO:0000256" key="6">
    <source>
        <dbReference type="ARBA" id="ARBA00038076"/>
    </source>
</evidence>
<evidence type="ECO:0000259" key="9">
    <source>
        <dbReference type="Pfam" id="PF12704"/>
    </source>
</evidence>
<evidence type="ECO:0000313" key="10">
    <source>
        <dbReference type="EMBL" id="MBB4035614.1"/>
    </source>
</evidence>
<feature type="transmembrane region" description="Helical" evidence="7">
    <location>
        <begin position="281"/>
        <end position="304"/>
    </location>
</feature>
<keyword evidence="5 7" id="KW-0472">Membrane</keyword>